<gene>
    <name evidence="3" type="ORF">FD16_GL000102</name>
</gene>
<dbReference type="InterPro" id="IPR050789">
    <property type="entry name" value="Diverse_Enzym_Activities"/>
</dbReference>
<name>A0A0R1W7G4_9LACO</name>
<evidence type="ECO:0000313" key="4">
    <source>
        <dbReference type="Proteomes" id="UP000051820"/>
    </source>
</evidence>
<keyword evidence="4" id="KW-1185">Reference proteome</keyword>
<dbReference type="Gene3D" id="3.40.710.10">
    <property type="entry name" value="DD-peptidase/beta-lactamase superfamily"/>
    <property type="match status" value="1"/>
</dbReference>
<organism evidence="3 4">
    <name type="scientific">Paucilactobacillus suebicus DSM 5007 = KCTC 3549</name>
    <dbReference type="NCBI Taxonomy" id="1423807"/>
    <lineage>
        <taxon>Bacteria</taxon>
        <taxon>Bacillati</taxon>
        <taxon>Bacillota</taxon>
        <taxon>Bacilli</taxon>
        <taxon>Lactobacillales</taxon>
        <taxon>Lactobacillaceae</taxon>
        <taxon>Paucilactobacillus</taxon>
    </lineage>
</organism>
<dbReference type="InterPro" id="IPR012338">
    <property type="entry name" value="Beta-lactam/transpept-like"/>
</dbReference>
<dbReference type="STRING" id="1423807.FD16_GL000102"/>
<dbReference type="SUPFAM" id="SSF56601">
    <property type="entry name" value="beta-lactamase/transpeptidase-like"/>
    <property type="match status" value="1"/>
</dbReference>
<evidence type="ECO:0000313" key="3">
    <source>
        <dbReference type="EMBL" id="KRM13533.1"/>
    </source>
</evidence>
<reference evidence="3 4" key="1">
    <citation type="journal article" date="2015" name="Genome Announc.">
        <title>Expanding the biotechnology potential of lactobacilli through comparative genomics of 213 strains and associated genera.</title>
        <authorList>
            <person name="Sun Z."/>
            <person name="Harris H.M."/>
            <person name="McCann A."/>
            <person name="Guo C."/>
            <person name="Argimon S."/>
            <person name="Zhang W."/>
            <person name="Yang X."/>
            <person name="Jeffery I.B."/>
            <person name="Cooney J.C."/>
            <person name="Kagawa T.F."/>
            <person name="Liu W."/>
            <person name="Song Y."/>
            <person name="Salvetti E."/>
            <person name="Wrobel A."/>
            <person name="Rasinkangas P."/>
            <person name="Parkhill J."/>
            <person name="Rea M.C."/>
            <person name="O'Sullivan O."/>
            <person name="Ritari J."/>
            <person name="Douillard F.P."/>
            <person name="Paul Ross R."/>
            <person name="Yang R."/>
            <person name="Briner A.E."/>
            <person name="Felis G.E."/>
            <person name="de Vos W.M."/>
            <person name="Barrangou R."/>
            <person name="Klaenhammer T.R."/>
            <person name="Caufield P.W."/>
            <person name="Cui Y."/>
            <person name="Zhang H."/>
            <person name="O'Toole P.W."/>
        </authorList>
    </citation>
    <scope>NUCLEOTIDE SEQUENCE [LARGE SCALE GENOMIC DNA]</scope>
    <source>
        <strain evidence="3 4">DSM 5007</strain>
    </source>
</reference>
<dbReference type="Proteomes" id="UP000051820">
    <property type="component" value="Unassembled WGS sequence"/>
</dbReference>
<comment type="caution">
    <text evidence="3">The sequence shown here is derived from an EMBL/GenBank/DDBJ whole genome shotgun (WGS) entry which is preliminary data.</text>
</comment>
<dbReference type="RefSeq" id="WP_010622856.1">
    <property type="nucleotide sequence ID" value="NZ_AZGF01000001.1"/>
</dbReference>
<protein>
    <submittedName>
        <fullName evidence="3">Beta-lactamase</fullName>
    </submittedName>
</protein>
<dbReference type="PATRIC" id="fig|1423807.3.peg.103"/>
<dbReference type="OrthoDB" id="9803467at2"/>
<sequence length="338" mass="38036">MSQYSQTIEQLHALVEDGIVPGVSYVIFDGQKKVSEVFGHSQLIPTVQPLWHGAQYDVASLTKVIGTTTLIMKLIQAGKLSADDYIQDYLPDFGDSQVTVRNLLTHTSGITGYIPNRNHLLPADLTKALLGLTVGDDFNQHVKYADIGFIYLGWIIEAFYHQPVQTVISQQILQPLQMSHSTFRPVAANCVPTEIQKERGLIRGVVHDPKAYILREHCGCAGLFSTLDDLETFSHAFVENNLNGMLSDETMSQLFQDQTPMDGYHGRTFGWRVLKSGAADDHMVVYHTGFTGTWMVLDKFTKQGFIMLSNRVHPSADNDEFLKRRHQLINTYLTDKIY</sequence>
<dbReference type="PANTHER" id="PTHR43283:SF11">
    <property type="entry name" value="BETA-LACTAMASE-RELATED DOMAIN-CONTAINING PROTEIN"/>
    <property type="match status" value="1"/>
</dbReference>
<dbReference type="eggNOG" id="COG1680">
    <property type="taxonomic scope" value="Bacteria"/>
</dbReference>
<feature type="domain" description="Beta-lactamase-related" evidence="2">
    <location>
        <begin position="13"/>
        <end position="318"/>
    </location>
</feature>
<keyword evidence="1" id="KW-0378">Hydrolase</keyword>
<dbReference type="GO" id="GO:0016787">
    <property type="term" value="F:hydrolase activity"/>
    <property type="evidence" value="ECO:0007669"/>
    <property type="project" value="UniProtKB-KW"/>
</dbReference>
<accession>A0A0R1W7G4</accession>
<dbReference type="EMBL" id="AZGF01000001">
    <property type="protein sequence ID" value="KRM13533.1"/>
    <property type="molecule type" value="Genomic_DNA"/>
</dbReference>
<dbReference type="InterPro" id="IPR001466">
    <property type="entry name" value="Beta-lactam-related"/>
</dbReference>
<evidence type="ECO:0000256" key="1">
    <source>
        <dbReference type="ARBA" id="ARBA00022801"/>
    </source>
</evidence>
<evidence type="ECO:0000259" key="2">
    <source>
        <dbReference type="Pfam" id="PF00144"/>
    </source>
</evidence>
<proteinExistence type="predicted"/>
<dbReference type="PANTHER" id="PTHR43283">
    <property type="entry name" value="BETA-LACTAMASE-RELATED"/>
    <property type="match status" value="1"/>
</dbReference>
<dbReference type="Pfam" id="PF00144">
    <property type="entry name" value="Beta-lactamase"/>
    <property type="match status" value="1"/>
</dbReference>
<dbReference type="AlphaFoldDB" id="A0A0R1W7G4"/>